<dbReference type="EMBL" id="KK115100">
    <property type="protein sequence ID" value="KFM64190.1"/>
    <property type="molecule type" value="Genomic_DNA"/>
</dbReference>
<keyword evidence="10" id="KW-1185">Reference proteome</keyword>
<dbReference type="GO" id="GO:0001671">
    <property type="term" value="F:ATPase activator activity"/>
    <property type="evidence" value="ECO:0007669"/>
    <property type="project" value="TreeGrafter"/>
</dbReference>
<feature type="compositionally biased region" description="Basic and acidic residues" evidence="7">
    <location>
        <begin position="48"/>
        <end position="63"/>
    </location>
</feature>
<evidence type="ECO:0000256" key="7">
    <source>
        <dbReference type="SAM" id="MobiDB-lite"/>
    </source>
</evidence>
<feature type="transmembrane region" description="Helical" evidence="8">
    <location>
        <begin position="92"/>
        <end position="114"/>
    </location>
</feature>
<evidence type="ECO:0000256" key="5">
    <source>
        <dbReference type="ARBA" id="ARBA00022989"/>
    </source>
</evidence>
<dbReference type="InterPro" id="IPR000402">
    <property type="entry name" value="Na/K_ATPase_sub_beta"/>
</dbReference>
<keyword evidence="6 8" id="KW-0472">Membrane</keyword>
<evidence type="ECO:0000256" key="1">
    <source>
        <dbReference type="ARBA" id="ARBA00004606"/>
    </source>
</evidence>
<dbReference type="GO" id="GO:0006883">
    <property type="term" value="P:intracellular sodium ion homeostasis"/>
    <property type="evidence" value="ECO:0007669"/>
    <property type="project" value="TreeGrafter"/>
</dbReference>
<evidence type="ECO:0000256" key="4">
    <source>
        <dbReference type="ARBA" id="ARBA00022968"/>
    </source>
</evidence>
<dbReference type="OMA" id="VQFRKPT"/>
<feature type="compositionally biased region" description="Basic and acidic residues" evidence="7">
    <location>
        <begin position="17"/>
        <end position="39"/>
    </location>
</feature>
<keyword evidence="3 8" id="KW-0812">Transmembrane</keyword>
<keyword evidence="5 8" id="KW-1133">Transmembrane helix</keyword>
<dbReference type="PANTHER" id="PTHR11523:SF28">
    <property type="entry name" value="NA_K-ATPASE BETA SUBUNIT ISOFORM 4-RELATED"/>
    <property type="match status" value="1"/>
</dbReference>
<protein>
    <submittedName>
        <fullName evidence="9">Sodium/potassium-transporting ATPase subunit beta</fullName>
    </submittedName>
</protein>
<reference evidence="9 10" key="1">
    <citation type="submission" date="2013-11" db="EMBL/GenBank/DDBJ databases">
        <title>Genome sequencing of Stegodyphus mimosarum.</title>
        <authorList>
            <person name="Bechsgaard J."/>
        </authorList>
    </citation>
    <scope>NUCLEOTIDE SEQUENCE [LARGE SCALE GENOMIC DNA]</scope>
</reference>
<dbReference type="STRING" id="407821.A0A087TGF1"/>
<evidence type="ECO:0000256" key="8">
    <source>
        <dbReference type="SAM" id="Phobius"/>
    </source>
</evidence>
<evidence type="ECO:0000256" key="2">
    <source>
        <dbReference type="ARBA" id="ARBA00005876"/>
    </source>
</evidence>
<evidence type="ECO:0000313" key="9">
    <source>
        <dbReference type="EMBL" id="KFM64190.1"/>
    </source>
</evidence>
<accession>A0A087TGF1</accession>
<gene>
    <name evidence="9" type="ORF">X975_05491</name>
</gene>
<dbReference type="Gene3D" id="2.60.40.1660">
    <property type="entry name" value="Na, k-atpase alpha subunit"/>
    <property type="match status" value="1"/>
</dbReference>
<dbReference type="InterPro" id="IPR038702">
    <property type="entry name" value="Na/K_ATPase_sub_beta_sf"/>
</dbReference>
<dbReference type="Pfam" id="PF00287">
    <property type="entry name" value="Na_K-ATPase"/>
    <property type="match status" value="1"/>
</dbReference>
<dbReference type="Proteomes" id="UP000054359">
    <property type="component" value="Unassembled WGS sequence"/>
</dbReference>
<dbReference type="GO" id="GO:0036376">
    <property type="term" value="P:sodium ion export across plasma membrane"/>
    <property type="evidence" value="ECO:0007669"/>
    <property type="project" value="TreeGrafter"/>
</dbReference>
<feature type="non-terminal residue" evidence="9">
    <location>
        <position position="346"/>
    </location>
</feature>
<evidence type="ECO:0000256" key="3">
    <source>
        <dbReference type="ARBA" id="ARBA00022692"/>
    </source>
</evidence>
<comment type="similarity">
    <text evidence="2">Belongs to the X(+)/potassium ATPases subunit beta family.</text>
</comment>
<sequence length="346" mass="38912">MNTDIEKQQGKNGNKNNPDKDKKKDGQFPKDDADMKKEADVEEPAEDSPLKGKDGNMDNKENDTSAPAGEKSGAKEGAKGLREWLSKSRVKWWIAVLVAIVLLTVVLVGTLLAVEDDDYDIVDNSVRLVKLWPRPNKPKNVINFVHGSLPDEGRIWPDLTKQLEQLLARYKNPLNRTGKVVECYGSSPIMQEDKVCKFNVAPIMVECSKDENFGYDKGKPCVFLEFNNITDWIPEPYTARELENYVDVSKLNAATSNLVYLDCQGDSLVDQENMGRIQYTPDRGFPIQFFPYRRQPEYMPPLVGIRFTNPAVGVAVSVTCKLWAKNINHTDEAVPSGQISFNLLVD</sequence>
<name>A0A087TGF1_STEMI</name>
<dbReference type="GO" id="GO:1990573">
    <property type="term" value="P:potassium ion import across plasma membrane"/>
    <property type="evidence" value="ECO:0007669"/>
    <property type="project" value="TreeGrafter"/>
</dbReference>
<comment type="subcellular location">
    <subcellularLocation>
        <location evidence="1">Membrane</location>
        <topology evidence="1">Single-pass type II membrane protein</topology>
    </subcellularLocation>
</comment>
<dbReference type="GO" id="GO:0005890">
    <property type="term" value="C:sodium:potassium-exchanging ATPase complex"/>
    <property type="evidence" value="ECO:0007669"/>
    <property type="project" value="InterPro"/>
</dbReference>
<evidence type="ECO:0000313" key="10">
    <source>
        <dbReference type="Proteomes" id="UP000054359"/>
    </source>
</evidence>
<dbReference type="PANTHER" id="PTHR11523">
    <property type="entry name" value="SODIUM/POTASSIUM-DEPENDENT ATPASE BETA SUBUNIT"/>
    <property type="match status" value="1"/>
</dbReference>
<proteinExistence type="inferred from homology"/>
<dbReference type="AlphaFoldDB" id="A0A087TGF1"/>
<evidence type="ECO:0000256" key="6">
    <source>
        <dbReference type="ARBA" id="ARBA00023136"/>
    </source>
</evidence>
<keyword evidence="4" id="KW-0735">Signal-anchor</keyword>
<dbReference type="GO" id="GO:0030007">
    <property type="term" value="P:intracellular potassium ion homeostasis"/>
    <property type="evidence" value="ECO:0007669"/>
    <property type="project" value="TreeGrafter"/>
</dbReference>
<feature type="region of interest" description="Disordered" evidence="7">
    <location>
        <begin position="1"/>
        <end position="76"/>
    </location>
</feature>
<organism evidence="9 10">
    <name type="scientific">Stegodyphus mimosarum</name>
    <name type="common">African social velvet spider</name>
    <dbReference type="NCBI Taxonomy" id="407821"/>
    <lineage>
        <taxon>Eukaryota</taxon>
        <taxon>Metazoa</taxon>
        <taxon>Ecdysozoa</taxon>
        <taxon>Arthropoda</taxon>
        <taxon>Chelicerata</taxon>
        <taxon>Arachnida</taxon>
        <taxon>Araneae</taxon>
        <taxon>Araneomorphae</taxon>
        <taxon>Entelegynae</taxon>
        <taxon>Eresoidea</taxon>
        <taxon>Eresidae</taxon>
        <taxon>Stegodyphus</taxon>
    </lineage>
</organism>
<dbReference type="OrthoDB" id="5912413at2759"/>